<dbReference type="Proteomes" id="UP000306393">
    <property type="component" value="Unassembled WGS sequence"/>
</dbReference>
<dbReference type="PANTHER" id="PTHR37314">
    <property type="entry name" value="SLR0142 PROTEIN"/>
    <property type="match status" value="1"/>
</dbReference>
<keyword evidence="1" id="KW-0472">Membrane</keyword>
<reference evidence="2 5" key="2">
    <citation type="journal article" date="2020" name="FEMS Microbiol. Ecol.">
        <title>Temporal dynamics of bacterial communities during seed development and maturation.</title>
        <authorList>
            <person name="Chesneau G."/>
            <person name="Torres-Cortes G."/>
            <person name="Briand M."/>
            <person name="Darrasse A."/>
            <person name="Preveaux A."/>
            <person name="Marais C."/>
            <person name="Jacques M.A."/>
            <person name="Shade A."/>
            <person name="Barret M."/>
        </authorList>
    </citation>
    <scope>NUCLEOTIDE SEQUENCE [LARGE SCALE GENOMIC DNA]</scope>
    <source>
        <strain evidence="2 5">CFBP13732</strain>
    </source>
</reference>
<name>A0A4V5U7X1_9GAMM</name>
<evidence type="ECO:0000313" key="3">
    <source>
        <dbReference type="EMBL" id="TKJ84077.1"/>
    </source>
</evidence>
<feature type="transmembrane region" description="Helical" evidence="1">
    <location>
        <begin position="217"/>
        <end position="241"/>
    </location>
</feature>
<protein>
    <submittedName>
        <fullName evidence="3">DUF1275 domain-containing protein</fullName>
    </submittedName>
</protein>
<dbReference type="STRING" id="1219360.GCA_001571305_02939"/>
<evidence type="ECO:0000313" key="4">
    <source>
        <dbReference type="Proteomes" id="UP000306393"/>
    </source>
</evidence>
<feature type="transmembrane region" description="Helical" evidence="1">
    <location>
        <begin position="20"/>
        <end position="45"/>
    </location>
</feature>
<gene>
    <name evidence="3" type="ORF">EpCFBP13511_21745</name>
    <name evidence="2" type="ORF">IFT93_16155</name>
</gene>
<feature type="transmembrane region" description="Helical" evidence="1">
    <location>
        <begin position="190"/>
        <end position="211"/>
    </location>
</feature>
<dbReference type="OrthoDB" id="270162at2"/>
<feature type="transmembrane region" description="Helical" evidence="1">
    <location>
        <begin position="98"/>
        <end position="120"/>
    </location>
</feature>
<sequence>MLDMMIKRKRERRHTEDRYLALVLATSAGLLNAMALGAFGIFPSHMSGNTSQLSSEVSSVDIRDMTFLLAMIVAFVIGCISARLLVIVGIRNNIRTIFSLILLMEGMLLMAMAAFELLYYSSANNREALVFLGFLMGIHNATSTQLSNGRVRSTHITGTLTDAGIALGSLLAVLFRHDPSKQVTAQRKQFITHLVTLFSFLTGGIAGLLLFNQFGFGSMIAVGAFLAIIAIGAVVLTVNLARS</sequence>
<reference evidence="3 4" key="1">
    <citation type="journal article" date="2019" name="Sci. Rep.">
        <title>Differences in resource use lead to coexistence of seed-transmitted microbial populations.</title>
        <authorList>
            <person name="Torres-Cortes G."/>
            <person name="Garcia B.J."/>
            <person name="Compant S."/>
            <person name="Rezki S."/>
            <person name="Jones P."/>
            <person name="Preveaux A."/>
            <person name="Briand M."/>
            <person name="Roulet A."/>
            <person name="Bouchez O."/>
            <person name="Jacobson D."/>
            <person name="Barret M."/>
        </authorList>
    </citation>
    <scope>NUCLEOTIDE SEQUENCE [LARGE SCALE GENOMIC DNA]</scope>
    <source>
        <strain evidence="3 4">CFBP13511</strain>
    </source>
</reference>
<dbReference type="Proteomes" id="UP000661012">
    <property type="component" value="Unassembled WGS sequence"/>
</dbReference>
<dbReference type="EMBL" id="JACYNN010000013">
    <property type="protein sequence ID" value="MBD8107933.1"/>
    <property type="molecule type" value="Genomic_DNA"/>
</dbReference>
<dbReference type="EMBL" id="QGAC01000030">
    <property type="protein sequence ID" value="TKJ84077.1"/>
    <property type="molecule type" value="Genomic_DNA"/>
</dbReference>
<keyword evidence="1" id="KW-0812">Transmembrane</keyword>
<dbReference type="GeneID" id="67476407"/>
<evidence type="ECO:0000256" key="1">
    <source>
        <dbReference type="SAM" id="Phobius"/>
    </source>
</evidence>
<evidence type="ECO:0000313" key="5">
    <source>
        <dbReference type="Proteomes" id="UP000661012"/>
    </source>
</evidence>
<keyword evidence="1" id="KW-1133">Transmembrane helix</keyword>
<keyword evidence="5" id="KW-1185">Reference proteome</keyword>
<evidence type="ECO:0000313" key="2">
    <source>
        <dbReference type="EMBL" id="MBD8107933.1"/>
    </source>
</evidence>
<feature type="transmembrane region" description="Helical" evidence="1">
    <location>
        <begin position="156"/>
        <end position="175"/>
    </location>
</feature>
<dbReference type="AlphaFoldDB" id="A0A4V5U7X1"/>
<comment type="caution">
    <text evidence="3">The sequence shown here is derived from an EMBL/GenBank/DDBJ whole genome shotgun (WGS) entry which is preliminary data.</text>
</comment>
<dbReference type="RefSeq" id="WP_062746362.1">
    <property type="nucleotide sequence ID" value="NZ_CP082141.1"/>
</dbReference>
<dbReference type="PANTHER" id="PTHR37314:SF4">
    <property type="entry name" value="UPF0700 TRANSMEMBRANE PROTEIN YOAK"/>
    <property type="match status" value="1"/>
</dbReference>
<accession>A0A4V5U7X1</accession>
<dbReference type="InterPro" id="IPR010699">
    <property type="entry name" value="DUF1275"/>
</dbReference>
<proteinExistence type="predicted"/>
<dbReference type="Pfam" id="PF06912">
    <property type="entry name" value="DUF1275"/>
    <property type="match status" value="1"/>
</dbReference>
<feature type="transmembrane region" description="Helical" evidence="1">
    <location>
        <begin position="65"/>
        <end position="86"/>
    </location>
</feature>
<organism evidence="3 4">
    <name type="scientific">Erwinia persicina</name>
    <dbReference type="NCBI Taxonomy" id="55211"/>
    <lineage>
        <taxon>Bacteria</taxon>
        <taxon>Pseudomonadati</taxon>
        <taxon>Pseudomonadota</taxon>
        <taxon>Gammaproteobacteria</taxon>
        <taxon>Enterobacterales</taxon>
        <taxon>Erwiniaceae</taxon>
        <taxon>Erwinia</taxon>
    </lineage>
</organism>